<dbReference type="EMBL" id="FQUA01000010">
    <property type="protein sequence ID" value="SHE90126.1"/>
    <property type="molecule type" value="Genomic_DNA"/>
</dbReference>
<dbReference type="InterPro" id="IPR002104">
    <property type="entry name" value="Integrase_catalytic"/>
</dbReference>
<evidence type="ECO:0000259" key="2">
    <source>
        <dbReference type="PROSITE" id="PS51898"/>
    </source>
</evidence>
<dbReference type="PANTHER" id="PTHR30349:SF82">
    <property type="entry name" value="INTEGRASE_RECOMBINASE YOEC-RELATED"/>
    <property type="match status" value="1"/>
</dbReference>
<dbReference type="AlphaFoldDB" id="A0A0X1U6W2"/>
<name>A0A0X1U6W2_ANAPI</name>
<feature type="domain" description="Tyr recombinase" evidence="2">
    <location>
        <begin position="5"/>
        <end position="183"/>
    </location>
</feature>
<dbReference type="GO" id="GO:0015074">
    <property type="term" value="P:DNA integration"/>
    <property type="evidence" value="ECO:0007669"/>
    <property type="project" value="InterPro"/>
</dbReference>
<reference evidence="4" key="4">
    <citation type="submission" date="2016-11" db="EMBL/GenBank/DDBJ databases">
        <authorList>
            <person name="Varghese N."/>
            <person name="Submissions S."/>
        </authorList>
    </citation>
    <scope>NUCLEOTIDE SEQUENCE</scope>
    <source>
        <strain evidence="4">DSM 1682</strain>
    </source>
</reference>
<evidence type="ECO:0000313" key="4">
    <source>
        <dbReference type="EMBL" id="SHE90126.1"/>
    </source>
</evidence>
<dbReference type="Pfam" id="PF00589">
    <property type="entry name" value="Phage_integrase"/>
    <property type="match status" value="1"/>
</dbReference>
<evidence type="ECO:0000313" key="5">
    <source>
        <dbReference type="Proteomes" id="UP000068026"/>
    </source>
</evidence>
<dbReference type="RefSeq" id="WP_330383871.1">
    <property type="nucleotide sequence ID" value="NZ_CP014223.1"/>
</dbReference>
<dbReference type="PANTHER" id="PTHR30349">
    <property type="entry name" value="PHAGE INTEGRASE-RELATED"/>
    <property type="match status" value="1"/>
</dbReference>
<dbReference type="InterPro" id="IPR011010">
    <property type="entry name" value="DNA_brk_join_enz"/>
</dbReference>
<keyword evidence="5" id="KW-1185">Reference proteome</keyword>
<gene>
    <name evidence="3" type="primary">xerD_3</name>
    <name evidence="3" type="ORF">CPRO_10920</name>
    <name evidence="4" type="ORF">SAMN02745151_02137</name>
</gene>
<dbReference type="Proteomes" id="UP000068026">
    <property type="component" value="Chromosome"/>
</dbReference>
<keyword evidence="1" id="KW-0233">DNA recombination</keyword>
<dbReference type="GO" id="GO:0003677">
    <property type="term" value="F:DNA binding"/>
    <property type="evidence" value="ECO:0007669"/>
    <property type="project" value="InterPro"/>
</dbReference>
<dbReference type="InterPro" id="IPR013762">
    <property type="entry name" value="Integrase-like_cat_sf"/>
</dbReference>
<evidence type="ECO:0000256" key="1">
    <source>
        <dbReference type="ARBA" id="ARBA00023172"/>
    </source>
</evidence>
<dbReference type="Proteomes" id="UP000184204">
    <property type="component" value="Unassembled WGS sequence"/>
</dbReference>
<dbReference type="EMBL" id="CP014223">
    <property type="protein sequence ID" value="AMJ40687.1"/>
    <property type="molecule type" value="Genomic_DNA"/>
</dbReference>
<dbReference type="Gene3D" id="1.10.443.10">
    <property type="entry name" value="Intergrase catalytic core"/>
    <property type="match status" value="1"/>
</dbReference>
<reference evidence="3 5" key="1">
    <citation type="journal article" date="2016" name="Genome Announc.">
        <title>Complete Genome Sequence of the Amino Acid-Fermenting Clostridium propionicum X2 (DSM 1682).</title>
        <authorList>
            <person name="Poehlein A."/>
            <person name="Schlien K."/>
            <person name="Chowdhury N.P."/>
            <person name="Gottschalk G."/>
            <person name="Buckel W."/>
            <person name="Daniel R."/>
        </authorList>
    </citation>
    <scope>NUCLEOTIDE SEQUENCE [LARGE SCALE GENOMIC DNA]</scope>
    <source>
        <strain evidence="3 5">X2</strain>
    </source>
</reference>
<reference evidence="6" key="3">
    <citation type="submission" date="2016-11" db="EMBL/GenBank/DDBJ databases">
        <authorList>
            <person name="Jaros S."/>
            <person name="Januszkiewicz K."/>
            <person name="Wedrychowicz H."/>
        </authorList>
    </citation>
    <scope>NUCLEOTIDE SEQUENCE [LARGE SCALE GENOMIC DNA]</scope>
    <source>
        <strain evidence="6">DSM 1682</strain>
    </source>
</reference>
<accession>A0A0X1U6W2</accession>
<dbReference type="GO" id="GO:0006310">
    <property type="term" value="P:DNA recombination"/>
    <property type="evidence" value="ECO:0007669"/>
    <property type="project" value="UniProtKB-KW"/>
</dbReference>
<evidence type="ECO:0000313" key="3">
    <source>
        <dbReference type="EMBL" id="AMJ40687.1"/>
    </source>
</evidence>
<dbReference type="InterPro" id="IPR050090">
    <property type="entry name" value="Tyrosine_recombinase_XerCD"/>
</dbReference>
<evidence type="ECO:0000313" key="6">
    <source>
        <dbReference type="Proteomes" id="UP000184204"/>
    </source>
</evidence>
<organism evidence="4 6">
    <name type="scientific">Anaerotignum propionicum DSM 1682</name>
    <dbReference type="NCBI Taxonomy" id="991789"/>
    <lineage>
        <taxon>Bacteria</taxon>
        <taxon>Bacillati</taxon>
        <taxon>Bacillota</taxon>
        <taxon>Clostridia</taxon>
        <taxon>Lachnospirales</taxon>
        <taxon>Anaerotignaceae</taxon>
        <taxon>Anaerotignum</taxon>
    </lineage>
</organism>
<protein>
    <submittedName>
        <fullName evidence="4">Phage integrase family protein</fullName>
    </submittedName>
    <submittedName>
        <fullName evidence="3">Tyrosine recombinase XerD</fullName>
    </submittedName>
</protein>
<proteinExistence type="predicted"/>
<reference evidence="5" key="2">
    <citation type="submission" date="2016-01" db="EMBL/GenBank/DDBJ databases">
        <authorList>
            <person name="Poehlein A."/>
            <person name="Schlien K."/>
            <person name="Gottschalk G."/>
            <person name="Buckel W."/>
            <person name="Daniel R."/>
        </authorList>
    </citation>
    <scope>NUCLEOTIDE SEQUENCE [LARGE SCALE GENOMIC DNA]</scope>
    <source>
        <strain evidence="5">X2</strain>
    </source>
</reference>
<sequence>MIIVSVSPIKSKEKVKNICKYLKLSNERNYILFALGIYSGLRISDILSLKVKDVKGKTHFLVKEKKTKKTQKLLINDELKKELKWYCKDKEPDDYLIRSRQSDKLGKQKPITRDMALKIMKKIADDFDEDNLGCHSMRKTFGYHYYKATGDIATLQKIYNHSTPRETLIYLCIEQDEKDAAVKKFRY</sequence>
<dbReference type="SUPFAM" id="SSF56349">
    <property type="entry name" value="DNA breaking-rejoining enzymes"/>
    <property type="match status" value="1"/>
</dbReference>
<dbReference type="KEGG" id="cpro:CPRO_10920"/>
<dbReference type="PROSITE" id="PS51898">
    <property type="entry name" value="TYR_RECOMBINASE"/>
    <property type="match status" value="1"/>
</dbReference>